<reference evidence="2" key="1">
    <citation type="journal article" date="2010" name="Science">
        <title>Plasticity of animal genome architecture unmasked by rapid evolution of a pelagic tunicate.</title>
        <authorList>
            <person name="Denoeud F."/>
            <person name="Henriet S."/>
            <person name="Mungpakdee S."/>
            <person name="Aury J.M."/>
            <person name="Da Silva C."/>
            <person name="Brinkmann H."/>
            <person name="Mikhaleva J."/>
            <person name="Olsen L.C."/>
            <person name="Jubin C."/>
            <person name="Canestro C."/>
            <person name="Bouquet J.M."/>
            <person name="Danks G."/>
            <person name="Poulain J."/>
            <person name="Campsteijn C."/>
            <person name="Adamski M."/>
            <person name="Cross I."/>
            <person name="Yadetie F."/>
            <person name="Muffato M."/>
            <person name="Louis A."/>
            <person name="Butcher S."/>
            <person name="Tsagkogeorga G."/>
            <person name="Konrad A."/>
            <person name="Singh S."/>
            <person name="Jensen M.F."/>
            <person name="Cong E.H."/>
            <person name="Eikeseth-Otteraa H."/>
            <person name="Noel B."/>
            <person name="Anthouard V."/>
            <person name="Porcel B.M."/>
            <person name="Kachouri-Lafond R."/>
            <person name="Nishino A."/>
            <person name="Ugolini M."/>
            <person name="Chourrout P."/>
            <person name="Nishida H."/>
            <person name="Aasland R."/>
            <person name="Huzurbazar S."/>
            <person name="Westhof E."/>
            <person name="Delsuc F."/>
            <person name="Lehrach H."/>
            <person name="Reinhardt R."/>
            <person name="Weissenbach J."/>
            <person name="Roy S.W."/>
            <person name="Artiguenave F."/>
            <person name="Postlethwait J.H."/>
            <person name="Manak J.R."/>
            <person name="Thompson E.M."/>
            <person name="Jaillon O."/>
            <person name="Du Pasquier L."/>
            <person name="Boudinot P."/>
            <person name="Liberles D.A."/>
            <person name="Volff J.N."/>
            <person name="Philippe H."/>
            <person name="Lenhard B."/>
            <person name="Roest Crollius H."/>
            <person name="Wincker P."/>
            <person name="Chourrout D."/>
        </authorList>
    </citation>
    <scope>NUCLEOTIDE SEQUENCE [LARGE SCALE GENOMIC DNA]</scope>
</reference>
<evidence type="ECO:0000256" key="1">
    <source>
        <dbReference type="SAM" id="Phobius"/>
    </source>
</evidence>
<dbReference type="InParanoid" id="E4WSS0"/>
<protein>
    <recommendedName>
        <fullName evidence="4">G-protein coupled receptors family 1 profile domain-containing protein</fullName>
    </recommendedName>
</protein>
<dbReference type="AlphaFoldDB" id="E4WSS0"/>
<keyword evidence="1" id="KW-1133">Transmembrane helix</keyword>
<gene>
    <name evidence="2" type="ORF">GSOID_T00005810001</name>
</gene>
<dbReference type="OrthoDB" id="10393551at2759"/>
<feature type="transmembrane region" description="Helical" evidence="1">
    <location>
        <begin position="34"/>
        <end position="57"/>
    </location>
</feature>
<feature type="transmembrane region" description="Helical" evidence="1">
    <location>
        <begin position="134"/>
        <end position="153"/>
    </location>
</feature>
<feature type="transmembrane region" description="Helical" evidence="1">
    <location>
        <begin position="69"/>
        <end position="89"/>
    </location>
</feature>
<feature type="transmembrane region" description="Helical" evidence="1">
    <location>
        <begin position="267"/>
        <end position="286"/>
    </location>
</feature>
<proteinExistence type="predicted"/>
<evidence type="ECO:0000313" key="2">
    <source>
        <dbReference type="EMBL" id="CBY06748.1"/>
    </source>
</evidence>
<accession>E4WSS0</accession>
<dbReference type="Proteomes" id="UP000001307">
    <property type="component" value="Unassembled WGS sequence"/>
</dbReference>
<keyword evidence="1" id="KW-0812">Transmembrane</keyword>
<dbReference type="EMBL" id="FN653016">
    <property type="protein sequence ID" value="CBY06748.1"/>
    <property type="molecule type" value="Genomic_DNA"/>
</dbReference>
<feature type="transmembrane region" description="Helical" evidence="1">
    <location>
        <begin position="230"/>
        <end position="255"/>
    </location>
</feature>
<organism evidence="2">
    <name type="scientific">Oikopleura dioica</name>
    <name type="common">Tunicate</name>
    <dbReference type="NCBI Taxonomy" id="34765"/>
    <lineage>
        <taxon>Eukaryota</taxon>
        <taxon>Metazoa</taxon>
        <taxon>Chordata</taxon>
        <taxon>Tunicata</taxon>
        <taxon>Appendicularia</taxon>
        <taxon>Copelata</taxon>
        <taxon>Oikopleuridae</taxon>
        <taxon>Oikopleura</taxon>
    </lineage>
</organism>
<feature type="transmembrane region" description="Helical" evidence="1">
    <location>
        <begin position="95"/>
        <end position="113"/>
    </location>
</feature>
<keyword evidence="3" id="KW-1185">Reference proteome</keyword>
<keyword evidence="1" id="KW-0472">Membrane</keyword>
<sequence length="340" mass="39667">MEKNDSEDQRCWDQDGNFTDFRDHKVEQLVSGNIAGVSLTIAIYLFCALSVYSFRFGEFSPFKPKLRRVSFALLLLVSFLDIILCSFILPRRLASNVIFITTFYFIYLFLWLRQNKFYQDPILSDNFPKWSRKLNKFTLAAIIFVVTASNITVAPHFFDPKVIICGIKKQNGFYDGICFQDDDEWSLWLGLVSMVFIQSLLLFLFLYPLKLHPKHISATNPLQQEGMYRLLRRCTILATCCTVTDLSCILFYIFFQDTKPIIFVNNGYVIDALANLTCCIFCHSTWKRMIFPWMGNPDAEIRNYTTSKLRRASQAEFFQHVRRHSEALFNISGIVLNVYF</sequence>
<feature type="transmembrane region" description="Helical" evidence="1">
    <location>
        <begin position="185"/>
        <end position="209"/>
    </location>
</feature>
<name>E4WSS0_OIKDI</name>
<evidence type="ECO:0008006" key="4">
    <source>
        <dbReference type="Google" id="ProtNLM"/>
    </source>
</evidence>
<evidence type="ECO:0000313" key="3">
    <source>
        <dbReference type="Proteomes" id="UP000001307"/>
    </source>
</evidence>